<dbReference type="OrthoDB" id="9802264at2"/>
<keyword evidence="5 9" id="KW-0067">ATP-binding</keyword>
<dbReference type="Pfam" id="PF00005">
    <property type="entry name" value="ABC_tran"/>
    <property type="match status" value="1"/>
</dbReference>
<keyword evidence="4 9" id="KW-0547">Nucleotide-binding</keyword>
<dbReference type="EMBL" id="CCXS01000001">
    <property type="protein sequence ID" value="CEG24047.1"/>
    <property type="molecule type" value="Genomic_DNA"/>
</dbReference>
<dbReference type="GO" id="GO:0005886">
    <property type="term" value="C:plasma membrane"/>
    <property type="evidence" value="ECO:0007669"/>
    <property type="project" value="UniProtKB-SubCell"/>
</dbReference>
<evidence type="ECO:0000259" key="10">
    <source>
        <dbReference type="PROSITE" id="PS50893"/>
    </source>
</evidence>
<keyword evidence="2 9" id="KW-0813">Transport</keyword>
<dbReference type="PROSITE" id="PS00211">
    <property type="entry name" value="ABC_TRANSPORTER_1"/>
    <property type="match status" value="1"/>
</dbReference>
<keyword evidence="12" id="KW-1185">Reference proteome</keyword>
<dbReference type="SMART" id="SM00382">
    <property type="entry name" value="AAA"/>
    <property type="match status" value="1"/>
</dbReference>
<comment type="similarity">
    <text evidence="1 9">Belongs to the ABC transporter superfamily.</text>
</comment>
<dbReference type="GO" id="GO:0031460">
    <property type="term" value="P:glycine betaine transport"/>
    <property type="evidence" value="ECO:0007669"/>
    <property type="project" value="InterPro"/>
</dbReference>
<keyword evidence="9" id="KW-1003">Cell membrane</keyword>
<sequence length="322" mass="35865">MIRFEGVTKQFPDGTEALKEVSLTFPSHQLTAIIGPSGCGKTTLMKMVNKLEKPTQGEIYIDEKPITGLEEVELRRKIGYVIQRIGLFPHMTIKENASLVPKMLGWPKEKTASRIQELMELTGLDPETYLERYPLELSGGQQQRVGVVRALAGDPNIILMDEPFSALDPISREQLQDELRNLQQTIQKTIVFVTHDMDEALKIADTIVVMRKGQVEQIGSPAEILGNPANDFVRSFIGVERIQRQRPFGDKSLSEFIGLFKTEGTGSAHEVSGSLTVKEAFEVLEQSGQTHLAIRLGESRHVYAGERELLKAALAKEEGELV</sequence>
<reference evidence="11 12" key="1">
    <citation type="submission" date="2014-09" db="EMBL/GenBank/DDBJ databases">
        <authorList>
            <person name="Urmite Genomes Urmite Genomes"/>
        </authorList>
    </citation>
    <scope>NUCLEOTIDE SEQUENCE [LARGE SCALE GENOMIC DNA]</scope>
    <source>
        <strain evidence="11 12">ES2</strain>
    </source>
</reference>
<evidence type="ECO:0000256" key="9">
    <source>
        <dbReference type="RuleBase" id="RU369116"/>
    </source>
</evidence>
<dbReference type="PROSITE" id="PS50893">
    <property type="entry name" value="ABC_TRANSPORTER_2"/>
    <property type="match status" value="1"/>
</dbReference>
<dbReference type="NCBIfam" id="TIGR01186">
    <property type="entry name" value="proV"/>
    <property type="match status" value="1"/>
</dbReference>
<dbReference type="PANTHER" id="PTHR43117">
    <property type="entry name" value="OSMOPROTECTANT IMPORT ATP-BINDING PROTEIN OSMV"/>
    <property type="match status" value="1"/>
</dbReference>
<comment type="catalytic activity">
    <reaction evidence="7">
        <text>a quaternary ammonium(out) + ATP + H2O = a quaternary ammonium(in) + ADP + phosphate + H(+)</text>
        <dbReference type="Rhea" id="RHEA:11036"/>
        <dbReference type="ChEBI" id="CHEBI:15377"/>
        <dbReference type="ChEBI" id="CHEBI:15378"/>
        <dbReference type="ChEBI" id="CHEBI:30616"/>
        <dbReference type="ChEBI" id="CHEBI:35267"/>
        <dbReference type="ChEBI" id="CHEBI:43474"/>
        <dbReference type="ChEBI" id="CHEBI:456216"/>
        <dbReference type="EC" id="7.6.2.9"/>
    </reaction>
</comment>
<evidence type="ECO:0000256" key="4">
    <source>
        <dbReference type="ARBA" id="ARBA00022741"/>
    </source>
</evidence>
<dbReference type="STRING" id="1499687.BN1080_03066"/>
<evidence type="ECO:0000256" key="2">
    <source>
        <dbReference type="ARBA" id="ARBA00022448"/>
    </source>
</evidence>
<gene>
    <name evidence="11" type="primary">opuCA</name>
    <name evidence="11" type="ORF">BN1080_03066</name>
</gene>
<evidence type="ECO:0000256" key="3">
    <source>
        <dbReference type="ARBA" id="ARBA00022737"/>
    </source>
</evidence>
<evidence type="ECO:0000256" key="1">
    <source>
        <dbReference type="ARBA" id="ARBA00005417"/>
    </source>
</evidence>
<comment type="subunit">
    <text evidence="8">The complex is composed of two ATP-binding proteins (OpuCA), two transmembrane proteins (OpuCB and OpuCD) and a solute-binding protein (OpuCC).</text>
</comment>
<dbReference type="Proteomes" id="UP000043699">
    <property type="component" value="Unassembled WGS sequence"/>
</dbReference>
<dbReference type="GO" id="GO:0005524">
    <property type="term" value="F:ATP binding"/>
    <property type="evidence" value="ECO:0007669"/>
    <property type="project" value="UniProtKB-UniRule"/>
</dbReference>
<keyword evidence="6" id="KW-0129">CBS domain</keyword>
<dbReference type="InterPro" id="IPR003593">
    <property type="entry name" value="AAA+_ATPase"/>
</dbReference>
<dbReference type="InterPro" id="IPR003439">
    <property type="entry name" value="ABC_transporter-like_ATP-bd"/>
</dbReference>
<protein>
    <recommendedName>
        <fullName evidence="9">Quaternary amine transport ATP-binding protein</fullName>
        <ecNumber evidence="9">7.6.2.9</ecNumber>
    </recommendedName>
</protein>
<dbReference type="Gene3D" id="3.40.50.300">
    <property type="entry name" value="P-loop containing nucleotide triphosphate hydrolases"/>
    <property type="match status" value="1"/>
</dbReference>
<dbReference type="SUPFAM" id="SSF52540">
    <property type="entry name" value="P-loop containing nucleoside triphosphate hydrolases"/>
    <property type="match status" value="1"/>
</dbReference>
<proteinExistence type="inferred from homology"/>
<accession>A0A098EQG6</accession>
<dbReference type="EC" id="7.6.2.9" evidence="9"/>
<dbReference type="PANTHER" id="PTHR43117:SF4">
    <property type="entry name" value="OSMOPROTECTANT IMPORT ATP-BINDING PROTEIN OSMV"/>
    <property type="match status" value="1"/>
</dbReference>
<evidence type="ECO:0000256" key="5">
    <source>
        <dbReference type="ARBA" id="ARBA00022840"/>
    </source>
</evidence>
<dbReference type="AlphaFoldDB" id="A0A098EQG6"/>
<dbReference type="InterPro" id="IPR017871">
    <property type="entry name" value="ABC_transporter-like_CS"/>
</dbReference>
<evidence type="ECO:0000256" key="8">
    <source>
        <dbReference type="ARBA" id="ARBA00063934"/>
    </source>
</evidence>
<dbReference type="GO" id="GO:0006865">
    <property type="term" value="P:amino acid transport"/>
    <property type="evidence" value="ECO:0007669"/>
    <property type="project" value="UniProtKB-UniRule"/>
</dbReference>
<dbReference type="FunFam" id="3.40.50.300:FF:000425">
    <property type="entry name" value="Probable ABC transporter, ATP-binding subunit"/>
    <property type="match status" value="1"/>
</dbReference>
<dbReference type="InterPro" id="IPR027417">
    <property type="entry name" value="P-loop_NTPase"/>
</dbReference>
<evidence type="ECO:0000256" key="7">
    <source>
        <dbReference type="ARBA" id="ARBA00052482"/>
    </source>
</evidence>
<dbReference type="InterPro" id="IPR005892">
    <property type="entry name" value="Gly-betaine_transp_ATP-bd"/>
</dbReference>
<keyword evidence="3" id="KW-0677">Repeat</keyword>
<evidence type="ECO:0000313" key="11">
    <source>
        <dbReference type="EMBL" id="CEG24047.1"/>
    </source>
</evidence>
<keyword evidence="9" id="KW-0472">Membrane</keyword>
<comment type="subunit">
    <text evidence="9">The complex is probably composed of two ATP-binding proteins, two transmembrane proteins and a solute-binding protein.</text>
</comment>
<evidence type="ECO:0000313" key="12">
    <source>
        <dbReference type="Proteomes" id="UP000043699"/>
    </source>
</evidence>
<dbReference type="RefSeq" id="WP_052653255.1">
    <property type="nucleotide sequence ID" value="NZ_CCXS01000001.1"/>
</dbReference>
<feature type="domain" description="ABC transporter" evidence="10">
    <location>
        <begin position="2"/>
        <end position="237"/>
    </location>
</feature>
<keyword evidence="9" id="KW-0997">Cell inner membrane</keyword>
<evidence type="ECO:0000256" key="6">
    <source>
        <dbReference type="ARBA" id="ARBA00023122"/>
    </source>
</evidence>
<organism evidence="11 12">
    <name type="scientific">Planococcus massiliensis</name>
    <dbReference type="NCBI Taxonomy" id="1499687"/>
    <lineage>
        <taxon>Bacteria</taxon>
        <taxon>Bacillati</taxon>
        <taxon>Bacillota</taxon>
        <taxon>Bacilli</taxon>
        <taxon>Bacillales</taxon>
        <taxon>Caryophanaceae</taxon>
        <taxon>Planococcus</taxon>
    </lineage>
</organism>
<comment type="subcellular location">
    <subcellularLocation>
        <location evidence="9">Cell inner membrane</location>
        <topology evidence="9">Peripheral membrane protein</topology>
    </subcellularLocation>
</comment>
<name>A0A098EQG6_9BACL</name>
<dbReference type="GO" id="GO:0016887">
    <property type="term" value="F:ATP hydrolysis activity"/>
    <property type="evidence" value="ECO:0007669"/>
    <property type="project" value="UniProtKB-UniRule"/>
</dbReference>
<dbReference type="GO" id="GO:0015418">
    <property type="term" value="F:ABC-type quaternary ammonium compound transporting activity"/>
    <property type="evidence" value="ECO:0007669"/>
    <property type="project" value="UniProtKB-EC"/>
</dbReference>